<dbReference type="AlphaFoldDB" id="A0A1P8MYX4"/>
<proteinExistence type="predicted"/>
<dbReference type="STRING" id="299262.BWR18_17570"/>
<sequence length="140" mass="15976">MKELDMLKQLADLKHRHSELALTKLRNRESALRAELKRLQSLAHDTHCLPASDANLRAIGGDIIWLKWLAKNQRSLSIELAQVLAQKESLMAAFRMATGKKAVTEELMAQEALKMKADDRKKRLEQAIDLAQLQQQPRNQ</sequence>
<dbReference type="Proteomes" id="UP000186336">
    <property type="component" value="Chromosome"/>
</dbReference>
<feature type="coiled-coil region" evidence="1">
    <location>
        <begin position="107"/>
        <end position="134"/>
    </location>
</feature>
<dbReference type="KEGG" id="tom:BWR18_17570"/>
<gene>
    <name evidence="2" type="ORF">BWR18_17570</name>
</gene>
<protein>
    <recommendedName>
        <fullName evidence="4">Flagellar FliJ protein</fullName>
    </recommendedName>
</protein>
<evidence type="ECO:0000256" key="1">
    <source>
        <dbReference type="SAM" id="Coils"/>
    </source>
</evidence>
<accession>A0A1P8MYX4</accession>
<evidence type="ECO:0000313" key="3">
    <source>
        <dbReference type="Proteomes" id="UP000186336"/>
    </source>
</evidence>
<dbReference type="EMBL" id="CP019312">
    <property type="protein sequence ID" value="APX13287.1"/>
    <property type="molecule type" value="Genomic_DNA"/>
</dbReference>
<name>A0A1P8MYX4_9RHOB</name>
<keyword evidence="3" id="KW-1185">Reference proteome</keyword>
<dbReference type="RefSeq" id="WP_076629721.1">
    <property type="nucleotide sequence ID" value="NZ_CP019312.1"/>
</dbReference>
<dbReference type="OrthoDB" id="7861976at2"/>
<reference evidence="2 3" key="1">
    <citation type="submission" date="2017-01" db="EMBL/GenBank/DDBJ databases">
        <title>Complete genome of Tateyamaria omphalii DOK1-4 isolated from seawater in Dokdo.</title>
        <authorList>
            <person name="Kim J.H."/>
            <person name="Chi W.-J."/>
        </authorList>
    </citation>
    <scope>NUCLEOTIDE SEQUENCE [LARGE SCALE GENOMIC DNA]</scope>
    <source>
        <strain evidence="2 3">DOK1-4</strain>
    </source>
</reference>
<evidence type="ECO:0008006" key="4">
    <source>
        <dbReference type="Google" id="ProtNLM"/>
    </source>
</evidence>
<organism evidence="2 3">
    <name type="scientific">Tateyamaria omphalii</name>
    <dbReference type="NCBI Taxonomy" id="299262"/>
    <lineage>
        <taxon>Bacteria</taxon>
        <taxon>Pseudomonadati</taxon>
        <taxon>Pseudomonadota</taxon>
        <taxon>Alphaproteobacteria</taxon>
        <taxon>Rhodobacterales</taxon>
        <taxon>Roseobacteraceae</taxon>
        <taxon>Tateyamaria</taxon>
    </lineage>
</organism>
<evidence type="ECO:0000313" key="2">
    <source>
        <dbReference type="EMBL" id="APX13287.1"/>
    </source>
</evidence>
<keyword evidence="1" id="KW-0175">Coiled coil</keyword>